<dbReference type="SMART" id="SM00645">
    <property type="entry name" value="Pept_C1"/>
    <property type="match status" value="1"/>
</dbReference>
<dbReference type="PROSITE" id="PS00139">
    <property type="entry name" value="THIOL_PROTEASE_CYS"/>
    <property type="match status" value="1"/>
</dbReference>
<feature type="domain" description="BIG2" evidence="3">
    <location>
        <begin position="525"/>
        <end position="602"/>
    </location>
</feature>
<dbReference type="Pfam" id="PF00112">
    <property type="entry name" value="Peptidase_C1"/>
    <property type="match status" value="1"/>
</dbReference>
<keyword evidence="5" id="KW-0645">Protease</keyword>
<evidence type="ECO:0000313" key="5">
    <source>
        <dbReference type="EMBL" id="RGB78195.1"/>
    </source>
</evidence>
<dbReference type="Gene3D" id="2.60.40.1080">
    <property type="match status" value="1"/>
</dbReference>
<dbReference type="InterPro" id="IPR008964">
    <property type="entry name" value="Invasin/intimin_cell_adhesion"/>
</dbReference>
<dbReference type="Pfam" id="PF02368">
    <property type="entry name" value="Big_2"/>
    <property type="match status" value="1"/>
</dbReference>
<dbReference type="SUPFAM" id="SSF54001">
    <property type="entry name" value="Cysteine proteinases"/>
    <property type="match status" value="1"/>
</dbReference>
<dbReference type="InterPro" id="IPR038765">
    <property type="entry name" value="Papain-like_cys_pep_sf"/>
</dbReference>
<evidence type="ECO:0000256" key="1">
    <source>
        <dbReference type="ARBA" id="ARBA00008455"/>
    </source>
</evidence>
<dbReference type="PROSITE" id="PS51257">
    <property type="entry name" value="PROKAR_LIPOPROTEIN"/>
    <property type="match status" value="1"/>
</dbReference>
<organism evidence="5 6">
    <name type="scientific">Anaerococcus nagyae</name>
    <dbReference type="NCBI Taxonomy" id="1755241"/>
    <lineage>
        <taxon>Bacteria</taxon>
        <taxon>Bacillati</taxon>
        <taxon>Bacillota</taxon>
        <taxon>Tissierellia</taxon>
        <taxon>Tissierellales</taxon>
        <taxon>Peptoniphilaceae</taxon>
        <taxon>Anaerococcus</taxon>
    </lineage>
</organism>
<keyword evidence="2" id="KW-0732">Signal</keyword>
<dbReference type="InterPro" id="IPR025660">
    <property type="entry name" value="Pept_his_AS"/>
</dbReference>
<dbReference type="PROSITE" id="PS00639">
    <property type="entry name" value="THIOL_PROTEASE_HIS"/>
    <property type="match status" value="1"/>
</dbReference>
<dbReference type="InterPro" id="IPR000668">
    <property type="entry name" value="Peptidase_C1A_C"/>
</dbReference>
<evidence type="ECO:0000313" key="6">
    <source>
        <dbReference type="Proteomes" id="UP000261011"/>
    </source>
</evidence>
<dbReference type="SUPFAM" id="SSF49373">
    <property type="entry name" value="Invasin/intimin cell-adhesion fragments"/>
    <property type="match status" value="1"/>
</dbReference>
<feature type="signal peptide" evidence="2">
    <location>
        <begin position="1"/>
        <end position="35"/>
    </location>
</feature>
<dbReference type="InterPro" id="IPR013783">
    <property type="entry name" value="Ig-like_fold"/>
</dbReference>
<dbReference type="Pfam" id="PF18560">
    <property type="entry name" value="Lectin_like"/>
    <property type="match status" value="1"/>
</dbReference>
<dbReference type="SMART" id="SM00635">
    <property type="entry name" value="BID_2"/>
    <property type="match status" value="1"/>
</dbReference>
<accession>A0A3E2TLK0</accession>
<reference evidence="5 6" key="1">
    <citation type="submission" date="2018-08" db="EMBL/GenBank/DDBJ databases">
        <title>A genome reference for cultivated species of the human gut microbiota.</title>
        <authorList>
            <person name="Zou Y."/>
            <person name="Xue W."/>
            <person name="Luo G."/>
        </authorList>
    </citation>
    <scope>NUCLEOTIDE SEQUENCE [LARGE SCALE GENOMIC DNA]</scope>
    <source>
        <strain evidence="5 6">OF01-3</strain>
    </source>
</reference>
<keyword evidence="6" id="KW-1185">Reference proteome</keyword>
<dbReference type="Gene3D" id="3.90.70.10">
    <property type="entry name" value="Cysteine proteinases"/>
    <property type="match status" value="1"/>
</dbReference>
<dbReference type="InterPro" id="IPR000169">
    <property type="entry name" value="Pept_cys_AS"/>
</dbReference>
<evidence type="ECO:0000259" key="3">
    <source>
        <dbReference type="SMART" id="SM00635"/>
    </source>
</evidence>
<sequence>MKYIYARIVMKKKKNILISLLLIIGLSCGSLPAYASDNGVNMQKSELEDSENHFSLDDDQLIDDLEIESPQQNPMFNRHLSSEEGEKNGVRPDPLQIYTDYDSIDNPAPDRQMASYLPASYDLRDEGRVTPVRNQGPNGSCWAFATYGSAESVLLPRESTDFSEKNLRNTHGYDWGPKDGGNCRISAAYLARWSGPISERDEPYDPYDFSSPAYVKPVKELESAMYIPDVRNANDTATLKRAIMEYGAAYTTVNGNEYYTNFYTMGHNNYGNGWGNHAVTIVGWDDNYSANNFKWGAPGNGAWLVKNSWGTGWGNMGGYYYVSYYDSIIGTSNCIFKLRNKERDKSIWYHDPLGMTDNIGMGTVGWFSNVFGPTNQNLQITEVGVFVPTNNMDYEVYVNTNIGGNSGFNNRVKVAEGNIKYAGYTTIRINPQQIPRGAYFAPIIKFTTTGYNYPIPVEAPIWGYSSRARAAGGQSYISYDGYNWMDLTNQMANTNVCVKAFTKPSGSYVDPDDNDDNNPKPTSKKVENIIVNPETLNLSPGDSQKLDVEVLPADAANKNINFKSSNPYVASVNTKGEVRAIRDGSAKITLTAADGSGVSKTIDVYIKKDTPKINNFKVDVNLGKENLQLNEYLPVSINVKDQSGRNLRYALVRVNLADGKQVEGYTDSNGNIKMNLYTYHIKESGTYKLNVKVMGQGYEDYENNFDISIGEINPEPAPPTDEKISMSLNPSKNEYEAGERVELNIHTKAGDKNLAYANLAIKITGPDGEVHSNTGKTNSQGQTIYNYYPDKNSKAGEYQVEVKASSPNNGECKETTKFSVKEKTNTIKVDFTPNKKVFYYGDKAAISLKIKDFDNNLKKAYPLNVRVTGPNNFDYSLEKVTDNNGNAVVYIQPNRSMGPGVYKIEISSKEGSNDKLKASYEVNFIDPNKKPIDIEVLDLKDSYKKRTQINLPVLIKDEKGLNLKDASVKFTVINEDDKEIAQKTFKTTYKGQANFKATFLKAGTYTVKIEASKQSYAQKTKRFDIKVE</sequence>
<evidence type="ECO:0000256" key="2">
    <source>
        <dbReference type="SAM" id="SignalP"/>
    </source>
</evidence>
<dbReference type="InterPro" id="IPR003343">
    <property type="entry name" value="Big_2"/>
</dbReference>
<feature type="chain" id="PRO_5017552063" evidence="2">
    <location>
        <begin position="36"/>
        <end position="1028"/>
    </location>
</feature>
<dbReference type="Gene3D" id="2.60.40.10">
    <property type="entry name" value="Immunoglobulins"/>
    <property type="match status" value="1"/>
</dbReference>
<dbReference type="InterPro" id="IPR040528">
    <property type="entry name" value="Lectin-like"/>
</dbReference>
<gene>
    <name evidence="5" type="ORF">DXA39_01735</name>
</gene>
<protein>
    <submittedName>
        <fullName evidence="5">Cysteine protease</fullName>
    </submittedName>
</protein>
<comment type="caution">
    <text evidence="5">The sequence shown here is derived from an EMBL/GenBank/DDBJ whole genome shotgun (WGS) entry which is preliminary data.</text>
</comment>
<dbReference type="Proteomes" id="UP000261011">
    <property type="component" value="Unassembled WGS sequence"/>
</dbReference>
<dbReference type="InterPro" id="IPR013128">
    <property type="entry name" value="Peptidase_C1A"/>
</dbReference>
<comment type="similarity">
    <text evidence="1">Belongs to the peptidase C1 family.</text>
</comment>
<dbReference type="CDD" id="cd02619">
    <property type="entry name" value="Peptidase_C1"/>
    <property type="match status" value="1"/>
</dbReference>
<feature type="domain" description="Peptidase C1A papain C-terminal" evidence="4">
    <location>
        <begin position="117"/>
        <end position="331"/>
    </location>
</feature>
<dbReference type="PANTHER" id="PTHR12411">
    <property type="entry name" value="CYSTEINE PROTEASE FAMILY C1-RELATED"/>
    <property type="match status" value="1"/>
</dbReference>
<dbReference type="EMBL" id="QVEU01000001">
    <property type="protein sequence ID" value="RGB78195.1"/>
    <property type="molecule type" value="Genomic_DNA"/>
</dbReference>
<name>A0A3E2TLK0_9FIRM</name>
<keyword evidence="5" id="KW-0378">Hydrolase</keyword>
<proteinExistence type="inferred from homology"/>
<dbReference type="AlphaFoldDB" id="A0A3E2TLK0"/>
<dbReference type="GO" id="GO:0008234">
    <property type="term" value="F:cysteine-type peptidase activity"/>
    <property type="evidence" value="ECO:0007669"/>
    <property type="project" value="InterPro"/>
</dbReference>
<dbReference type="OrthoDB" id="3648721at2"/>
<evidence type="ECO:0000259" key="4">
    <source>
        <dbReference type="SMART" id="SM00645"/>
    </source>
</evidence>
<dbReference type="GO" id="GO:0006508">
    <property type="term" value="P:proteolysis"/>
    <property type="evidence" value="ECO:0007669"/>
    <property type="project" value="UniProtKB-KW"/>
</dbReference>